<evidence type="ECO:0000256" key="1">
    <source>
        <dbReference type="ARBA" id="ARBA00006930"/>
    </source>
</evidence>
<protein>
    <recommendedName>
        <fullName evidence="3">Nuclease SbcCD subunit C</fullName>
    </recommendedName>
</protein>
<dbReference type="PANTHER" id="PTHR32114:SF2">
    <property type="entry name" value="ABC TRANSPORTER ABCH.3"/>
    <property type="match status" value="1"/>
</dbReference>
<feature type="coiled-coil region" evidence="4">
    <location>
        <begin position="323"/>
        <end position="357"/>
    </location>
</feature>
<evidence type="ECO:0000313" key="5">
    <source>
        <dbReference type="EMBL" id="RTX73807.1"/>
    </source>
</evidence>
<dbReference type="Proteomes" id="UP000274792">
    <property type="component" value="Unassembled WGS sequence"/>
</dbReference>
<organism evidence="5 6">
    <name type="scientific">Mammaliicoccus sciuri</name>
    <name type="common">Staphylococcus sciuri</name>
    <dbReference type="NCBI Taxonomy" id="1296"/>
    <lineage>
        <taxon>Bacteria</taxon>
        <taxon>Bacillati</taxon>
        <taxon>Bacillota</taxon>
        <taxon>Bacilli</taxon>
        <taxon>Bacillales</taxon>
        <taxon>Staphylococcaceae</taxon>
        <taxon>Mammaliicoccus</taxon>
    </lineage>
</organism>
<reference evidence="5 6" key="1">
    <citation type="submission" date="2018-10" db="EMBL/GenBank/DDBJ databases">
        <title>A collection Staphylococci species genome sequencing.</title>
        <authorList>
            <person name="Cole K."/>
        </authorList>
    </citation>
    <scope>NUCLEOTIDE SEQUENCE [LARGE SCALE GENOMIC DNA]</scope>
    <source>
        <strain evidence="6">NCTC 12218</strain>
    </source>
</reference>
<dbReference type="EMBL" id="RXWV01000023">
    <property type="protein sequence ID" value="RTX73807.1"/>
    <property type="molecule type" value="Genomic_DNA"/>
</dbReference>
<dbReference type="InterPro" id="IPR027417">
    <property type="entry name" value="P-loop_NTPase"/>
</dbReference>
<keyword evidence="4" id="KW-0175">Coiled coil</keyword>
<comment type="subunit">
    <text evidence="2">Heterodimer of SbcC and SbcD.</text>
</comment>
<sequence length="660" mass="76255">MDMEIKLIKLVLDNFKGAKHFELNAEGKDIVVKGENNTGKTTIADAFYWLLFNKDSKGATKFSIKTLDSAGEELNNLKHSVYAVLDIDGKEHHIKKTYFEKWIRKRGQPKASFDGHKTTYEIGASEEELTPKLLKDFNEFINSIISDEQIFKLTTNPFWFNSLKQDERKKILMSLVDEVTDEDVINSDSKLKELKKLLGDGSLEDFKMRISRNKKSINEDLKAIPVRVDEINHNMPDVRKYNKQALEEELTEINNQIQEVDNEIKDVENGLEIEKIEKDIKSKELDIQYLKDNHNHGSKRELSSLINQDSELQRAIATKRRDLSNLTAELQKNESVMEEQNERFKALGIKHKELVNEQKEFTTATVCECCGQDIPEHMQQEAIQKMKENYNADKSERLEKIQSDGIEIRNKVKQLSEQNDEIESTMEELKEEIEKETKNVEEIKENIKKIEINNTDVKDTDEYKQIDIEIKALKEKKGQSIQNVNEDVESIVKIKKEPLINQQQEIKQKLDDIQASQRAIDRIKELETKQEQLAQEYNELEHATFLTEEFTKQKVNMMEGSINDKFDITKFKLFDVQINQGVQDVCIATHNGVPFDSGLNNAARINVGLDIINALSKHYNFYAPIMIDNAESVTDVHKTTSQQIQLEVSKKDKALTVEVI</sequence>
<dbReference type="SUPFAM" id="SSF52540">
    <property type="entry name" value="P-loop containing nucleoside triphosphate hydrolases"/>
    <property type="match status" value="1"/>
</dbReference>
<accession>A0AAJ4SIK9</accession>
<name>A0AAJ4SIK9_MAMSC</name>
<feature type="coiled-coil region" evidence="4">
    <location>
        <begin position="243"/>
        <end position="293"/>
    </location>
</feature>
<comment type="similarity">
    <text evidence="1">Belongs to the SMC family. SbcC subfamily.</text>
</comment>
<proteinExistence type="inferred from homology"/>
<evidence type="ECO:0000256" key="2">
    <source>
        <dbReference type="ARBA" id="ARBA00011322"/>
    </source>
</evidence>
<evidence type="ECO:0000256" key="3">
    <source>
        <dbReference type="ARBA" id="ARBA00013368"/>
    </source>
</evidence>
<dbReference type="AlphaFoldDB" id="A0AAJ4SIK9"/>
<feature type="coiled-coil region" evidence="4">
    <location>
        <begin position="398"/>
        <end position="460"/>
    </location>
</feature>
<dbReference type="Gene3D" id="3.40.50.300">
    <property type="entry name" value="P-loop containing nucleotide triphosphate hydrolases"/>
    <property type="match status" value="1"/>
</dbReference>
<feature type="coiled-coil region" evidence="4">
    <location>
        <begin position="499"/>
        <end position="543"/>
    </location>
</feature>
<dbReference type="PANTHER" id="PTHR32114">
    <property type="entry name" value="ABC TRANSPORTER ABCH.3"/>
    <property type="match status" value="1"/>
</dbReference>
<evidence type="ECO:0000313" key="6">
    <source>
        <dbReference type="Proteomes" id="UP000274792"/>
    </source>
</evidence>
<evidence type="ECO:0000256" key="4">
    <source>
        <dbReference type="SAM" id="Coils"/>
    </source>
</evidence>
<comment type="caution">
    <text evidence="5">The sequence shown here is derived from an EMBL/GenBank/DDBJ whole genome shotgun (WGS) entry which is preliminary data.</text>
</comment>
<gene>
    <name evidence="5" type="ORF">CD117_04255</name>
</gene>